<comment type="caution">
    <text evidence="3">The sequence shown here is derived from an EMBL/GenBank/DDBJ whole genome shotgun (WGS) entry which is preliminary data.</text>
</comment>
<dbReference type="Gene3D" id="4.10.60.10">
    <property type="entry name" value="Zinc finger, CCHC-type"/>
    <property type="match status" value="1"/>
</dbReference>
<dbReference type="AlphaFoldDB" id="A0AA88YLT9"/>
<gene>
    <name evidence="3" type="ORF">FSP39_015578</name>
</gene>
<evidence type="ECO:0000256" key="1">
    <source>
        <dbReference type="PROSITE-ProRule" id="PRU00047"/>
    </source>
</evidence>
<evidence type="ECO:0000259" key="2">
    <source>
        <dbReference type="PROSITE" id="PS50158"/>
    </source>
</evidence>
<feature type="domain" description="CCHC-type" evidence="2">
    <location>
        <begin position="176"/>
        <end position="190"/>
    </location>
</feature>
<dbReference type="InterPro" id="IPR036875">
    <property type="entry name" value="Znf_CCHC_sf"/>
</dbReference>
<organism evidence="3 4">
    <name type="scientific">Pinctada imbricata</name>
    <name type="common">Atlantic pearl-oyster</name>
    <name type="synonym">Pinctada martensii</name>
    <dbReference type="NCBI Taxonomy" id="66713"/>
    <lineage>
        <taxon>Eukaryota</taxon>
        <taxon>Metazoa</taxon>
        <taxon>Spiralia</taxon>
        <taxon>Lophotrochozoa</taxon>
        <taxon>Mollusca</taxon>
        <taxon>Bivalvia</taxon>
        <taxon>Autobranchia</taxon>
        <taxon>Pteriomorphia</taxon>
        <taxon>Pterioida</taxon>
        <taxon>Pterioidea</taxon>
        <taxon>Pteriidae</taxon>
        <taxon>Pinctada</taxon>
    </lineage>
</organism>
<keyword evidence="1" id="KW-0479">Metal-binding</keyword>
<dbReference type="Proteomes" id="UP001186944">
    <property type="component" value="Unassembled WGS sequence"/>
</dbReference>
<dbReference type="SUPFAM" id="SSF57756">
    <property type="entry name" value="Retrovirus zinc finger-like domains"/>
    <property type="match status" value="1"/>
</dbReference>
<keyword evidence="4" id="KW-1185">Reference proteome</keyword>
<dbReference type="EMBL" id="VSWD01000002">
    <property type="protein sequence ID" value="KAK3107486.1"/>
    <property type="molecule type" value="Genomic_DNA"/>
</dbReference>
<dbReference type="InterPro" id="IPR001878">
    <property type="entry name" value="Znf_CCHC"/>
</dbReference>
<keyword evidence="1" id="KW-0863">Zinc-finger</keyword>
<dbReference type="GO" id="GO:0003676">
    <property type="term" value="F:nucleic acid binding"/>
    <property type="evidence" value="ECO:0007669"/>
    <property type="project" value="InterPro"/>
</dbReference>
<accession>A0AA88YLT9</accession>
<proteinExistence type="predicted"/>
<keyword evidence="1" id="KW-0862">Zinc</keyword>
<dbReference type="PROSITE" id="PS50158">
    <property type="entry name" value="ZF_CCHC"/>
    <property type="match status" value="1"/>
</dbReference>
<dbReference type="SMART" id="SM00343">
    <property type="entry name" value="ZnF_C2HC"/>
    <property type="match status" value="1"/>
</dbReference>
<dbReference type="Pfam" id="PF00098">
    <property type="entry name" value="zf-CCHC"/>
    <property type="match status" value="1"/>
</dbReference>
<dbReference type="GO" id="GO:0008270">
    <property type="term" value="F:zinc ion binding"/>
    <property type="evidence" value="ECO:0007669"/>
    <property type="project" value="UniProtKB-KW"/>
</dbReference>
<reference evidence="3" key="1">
    <citation type="submission" date="2019-08" db="EMBL/GenBank/DDBJ databases">
        <title>The improved chromosome-level genome for the pearl oyster Pinctada fucata martensii using PacBio sequencing and Hi-C.</title>
        <authorList>
            <person name="Zheng Z."/>
        </authorList>
    </citation>
    <scope>NUCLEOTIDE SEQUENCE</scope>
    <source>
        <strain evidence="3">ZZ-2019</strain>
        <tissue evidence="3">Adductor muscle</tissue>
    </source>
</reference>
<evidence type="ECO:0000313" key="3">
    <source>
        <dbReference type="EMBL" id="KAK3107486.1"/>
    </source>
</evidence>
<protein>
    <recommendedName>
        <fullName evidence="2">CCHC-type domain-containing protein</fullName>
    </recommendedName>
</protein>
<evidence type="ECO:0000313" key="4">
    <source>
        <dbReference type="Proteomes" id="UP001186944"/>
    </source>
</evidence>
<name>A0AA88YLT9_PINIB</name>
<sequence length="195" mass="22925">MRYRPITDKKSPKVVLGILVEVFGERATASELLSDFYQTKQTDAQTLQEFSHLIMSKLDRVNRIERSLTANRDAMLRNQFAENVFEPWLRHELKKIIRTHKDIAFSDLREEAILLSQDLEKPRRKVEIYEEKAVASAQEVKGSEVAEIWHFLKNELREIRKEVAEIKSSQKKEVQCYKCRELGHIKRNCPLNQSN</sequence>